<name>A0ABP7NYX7_9GAMM</name>
<feature type="domain" description="Condensation" evidence="1">
    <location>
        <begin position="35"/>
        <end position="332"/>
    </location>
</feature>
<reference evidence="3" key="1">
    <citation type="journal article" date="2019" name="Int. J. Syst. Evol. Microbiol.">
        <title>The Global Catalogue of Microorganisms (GCM) 10K type strain sequencing project: providing services to taxonomists for standard genome sequencing and annotation.</title>
        <authorList>
            <consortium name="The Broad Institute Genomics Platform"/>
            <consortium name="The Broad Institute Genome Sequencing Center for Infectious Disease"/>
            <person name="Wu L."/>
            <person name="Ma J."/>
        </authorList>
    </citation>
    <scope>NUCLEOTIDE SEQUENCE [LARGE SCALE GENOMIC DNA]</scope>
    <source>
        <strain evidence="3">JCM 17555</strain>
    </source>
</reference>
<dbReference type="Proteomes" id="UP001501337">
    <property type="component" value="Unassembled WGS sequence"/>
</dbReference>
<evidence type="ECO:0000259" key="1">
    <source>
        <dbReference type="Pfam" id="PF00668"/>
    </source>
</evidence>
<dbReference type="InterPro" id="IPR023213">
    <property type="entry name" value="CAT-like_dom_sf"/>
</dbReference>
<dbReference type="Gene3D" id="3.30.559.10">
    <property type="entry name" value="Chloramphenicol acetyltransferase-like domain"/>
    <property type="match status" value="1"/>
</dbReference>
<organism evidence="2 3">
    <name type="scientific">Allohahella marinimesophila</name>
    <dbReference type="NCBI Taxonomy" id="1054972"/>
    <lineage>
        <taxon>Bacteria</taxon>
        <taxon>Pseudomonadati</taxon>
        <taxon>Pseudomonadota</taxon>
        <taxon>Gammaproteobacteria</taxon>
        <taxon>Oceanospirillales</taxon>
        <taxon>Hahellaceae</taxon>
        <taxon>Allohahella</taxon>
    </lineage>
</organism>
<accession>A0ABP7NYX7</accession>
<dbReference type="Pfam" id="PF00668">
    <property type="entry name" value="Condensation"/>
    <property type="match status" value="1"/>
</dbReference>
<dbReference type="Gene3D" id="3.30.559.30">
    <property type="entry name" value="Nonribosomal peptide synthetase, condensation domain"/>
    <property type="match status" value="1"/>
</dbReference>
<sequence>MGISQSFATARDYPSRSLGYGEQLWLKFSELTSNNFVMVAQLDGSMDVQRLCSAMERVVLTFPILRARVSTNANAPQLIFSRVPRVPLSIVPGSADTDWARLAERELNNRIPFDADLLWRATLLQDARKTVLILTFNHAVSDGHSAYVIIRELLQCYVDPSAAGSAMPPPAAYDDLLPPGQTWRMLTRCMPEFITTVLRPGSPALGAPRNVFAQADASVSSRFIELSLDPHTSAGVVRRCKHEGVGMHALLSSALLQATHCALGGEGTKEIVLSAAVNVRPRLQQVSPRDVGYFATGIEGRYSLTGNDDIWRLAERVAEDVNAQFTTERIAFSLQLRRLILAWKKDPQALVDALAKRSRASIHLTNLGRPALPQHYGDLNLRACFPIPSVHFLNKPVLCLASVFYADRLRLVFSYVDPLTDPGFVDCVMSQLRLRLCEIAE</sequence>
<dbReference type="EMBL" id="BAABBO010000007">
    <property type="protein sequence ID" value="GAA3956910.1"/>
    <property type="molecule type" value="Genomic_DNA"/>
</dbReference>
<dbReference type="RefSeq" id="WP_344804765.1">
    <property type="nucleotide sequence ID" value="NZ_BAABBO010000007.1"/>
</dbReference>
<dbReference type="InterPro" id="IPR001242">
    <property type="entry name" value="Condensation_dom"/>
</dbReference>
<dbReference type="SUPFAM" id="SSF52777">
    <property type="entry name" value="CoA-dependent acyltransferases"/>
    <property type="match status" value="2"/>
</dbReference>
<evidence type="ECO:0000313" key="2">
    <source>
        <dbReference type="EMBL" id="GAA3956910.1"/>
    </source>
</evidence>
<evidence type="ECO:0000313" key="3">
    <source>
        <dbReference type="Proteomes" id="UP001501337"/>
    </source>
</evidence>
<proteinExistence type="predicted"/>
<dbReference type="InterPro" id="IPR052058">
    <property type="entry name" value="Alcohol_O-acetyltransferase"/>
</dbReference>
<protein>
    <recommendedName>
        <fullName evidence="1">Condensation domain-containing protein</fullName>
    </recommendedName>
</protein>
<comment type="caution">
    <text evidence="2">The sequence shown here is derived from an EMBL/GenBank/DDBJ whole genome shotgun (WGS) entry which is preliminary data.</text>
</comment>
<dbReference type="PANTHER" id="PTHR28037">
    <property type="entry name" value="ALCOHOL O-ACETYLTRANSFERASE 1-RELATED"/>
    <property type="match status" value="1"/>
</dbReference>
<dbReference type="PANTHER" id="PTHR28037:SF1">
    <property type="entry name" value="ALCOHOL O-ACETYLTRANSFERASE 1-RELATED"/>
    <property type="match status" value="1"/>
</dbReference>
<gene>
    <name evidence="2" type="ORF">GCM10022278_14350</name>
</gene>
<keyword evidence="3" id="KW-1185">Reference proteome</keyword>